<dbReference type="Gene3D" id="6.10.250.620">
    <property type="match status" value="1"/>
</dbReference>
<dbReference type="SFLD" id="SFLDF00407">
    <property type="entry name" value="phosphomethylpyrimidine_syntha"/>
    <property type="match status" value="1"/>
</dbReference>
<dbReference type="SFLD" id="SFLDG01114">
    <property type="entry name" value="phosphomethylpyrimidine_syntha"/>
    <property type="match status" value="1"/>
</dbReference>
<evidence type="ECO:0000256" key="9">
    <source>
        <dbReference type="NCBIfam" id="TIGR00190"/>
    </source>
</evidence>
<dbReference type="EMBL" id="DTCK01000034">
    <property type="protein sequence ID" value="HGQ36114.1"/>
    <property type="molecule type" value="Genomic_DNA"/>
</dbReference>
<dbReference type="PANTHER" id="PTHR30557">
    <property type="entry name" value="THIAMINE BIOSYNTHESIS PROTEIN THIC"/>
    <property type="match status" value="1"/>
</dbReference>
<keyword evidence="4" id="KW-0479">Metal-binding</keyword>
<dbReference type="GO" id="GO:0051539">
    <property type="term" value="F:4 iron, 4 sulfur cluster binding"/>
    <property type="evidence" value="ECO:0007669"/>
    <property type="project" value="UniProtKB-KW"/>
</dbReference>
<keyword evidence="3" id="KW-0949">S-adenosyl-L-methionine</keyword>
<dbReference type="GO" id="GO:0070284">
    <property type="term" value="F:phosphomethylpyrimidine synthase activity"/>
    <property type="evidence" value="ECO:0007669"/>
    <property type="project" value="UniProtKB-EC"/>
</dbReference>
<evidence type="ECO:0000256" key="1">
    <source>
        <dbReference type="ARBA" id="ARBA00001966"/>
    </source>
</evidence>
<dbReference type="Pfam" id="PF01964">
    <property type="entry name" value="ThiC_Rad_SAM"/>
    <property type="match status" value="1"/>
</dbReference>
<evidence type="ECO:0000256" key="2">
    <source>
        <dbReference type="ARBA" id="ARBA00022485"/>
    </source>
</evidence>
<keyword evidence="7" id="KW-0411">Iron-sulfur</keyword>
<organism evidence="11">
    <name type="scientific">Ignisphaera aggregans</name>
    <dbReference type="NCBI Taxonomy" id="334771"/>
    <lineage>
        <taxon>Archaea</taxon>
        <taxon>Thermoproteota</taxon>
        <taxon>Thermoprotei</taxon>
        <taxon>Desulfurococcales</taxon>
        <taxon>Desulfurococcaceae</taxon>
        <taxon>Ignisphaera</taxon>
    </lineage>
</organism>
<dbReference type="InterPro" id="IPR002817">
    <property type="entry name" value="ThiC/BzaA/B"/>
</dbReference>
<dbReference type="NCBIfam" id="TIGR00190">
    <property type="entry name" value="thiC"/>
    <property type="match status" value="1"/>
</dbReference>
<dbReference type="NCBIfam" id="NF009895">
    <property type="entry name" value="PRK13352.1"/>
    <property type="match status" value="1"/>
</dbReference>
<dbReference type="EC" id="4.1.99.17" evidence="9"/>
<evidence type="ECO:0000256" key="4">
    <source>
        <dbReference type="ARBA" id="ARBA00022723"/>
    </source>
</evidence>
<name>A0A7C4JKW0_9CREN</name>
<reference evidence="11" key="1">
    <citation type="journal article" date="2020" name="mSystems">
        <title>Genome- and Community-Level Interaction Insights into Carbon Utilization and Element Cycling Functions of Hydrothermarchaeota in Hydrothermal Sediment.</title>
        <authorList>
            <person name="Zhou Z."/>
            <person name="Liu Y."/>
            <person name="Xu W."/>
            <person name="Pan J."/>
            <person name="Luo Z.H."/>
            <person name="Li M."/>
        </authorList>
    </citation>
    <scope>NUCLEOTIDE SEQUENCE [LARGE SCALE GENOMIC DNA]</scope>
    <source>
        <strain evidence="11">SpSt-637</strain>
        <strain evidence="10">SpSt-667</strain>
    </source>
</reference>
<comment type="caution">
    <text evidence="11">The sequence shown here is derived from an EMBL/GenBank/DDBJ whole genome shotgun (WGS) entry which is preliminary data.</text>
</comment>
<dbReference type="EMBL" id="DTBD01000064">
    <property type="protein sequence ID" value="HGQ64995.1"/>
    <property type="molecule type" value="Genomic_DNA"/>
</dbReference>
<keyword evidence="6" id="KW-0408">Iron</keyword>
<dbReference type="SFLD" id="SFLDS00113">
    <property type="entry name" value="Radical_SAM_Phosphomethylpyrim"/>
    <property type="match status" value="1"/>
</dbReference>
<evidence type="ECO:0000256" key="3">
    <source>
        <dbReference type="ARBA" id="ARBA00022691"/>
    </source>
</evidence>
<dbReference type="Gene3D" id="3.20.20.540">
    <property type="entry name" value="Radical SAM ThiC family, central domain"/>
    <property type="match status" value="1"/>
</dbReference>
<dbReference type="PANTHER" id="PTHR30557:SF1">
    <property type="entry name" value="PHOSPHOMETHYLPYRIMIDINE SYNTHASE, CHLOROPLASTIC"/>
    <property type="match status" value="1"/>
</dbReference>
<gene>
    <name evidence="11" type="primary">thiC</name>
    <name evidence="11" type="ORF">ENU08_07105</name>
    <name evidence="10" type="ORF">ENU41_05485</name>
</gene>
<evidence type="ECO:0000256" key="8">
    <source>
        <dbReference type="ARBA" id="ARBA00023239"/>
    </source>
</evidence>
<sequence length="439" mass="48213">MLECRAGSIPDEVMFVAKAEDIDASKLARRLSEGRAIIPRNARRSGKIKVIGVGEGLSTKVNVNIGTSGTVADLDMEKQKARIAVEYGADTIMDLSTGGDLQEIRRILMKESEPLPFGTVPTYQAWIEGVKKFNGLPTADWFIKIVEEHLKDGVDFMTIHAAITQDLASKALKSQRIQPVVSRGGAIFTVWMLETGEENPYYSNWDYLLELFAEYDAVISLGDALRPGAIADAHDELQLAELYINAKLVERARSKGVQAMVEGPGHMPLDRIPLDVKLMKSLTRGSPYYVLGPLVTDIAPGYDHIVAAIGAAIAAASGADLICYLTPAEHLSLPNPAQVREGLIAAKIAAHAGDIIKLGHKVVKWDVEMSIHRAELKWDKMFKLAIDGEKAKEVHTQYGVREVTSCTMCGQHCVFILLDKWLKNRPKPSIQDVLFRFAG</sequence>
<evidence type="ECO:0000256" key="7">
    <source>
        <dbReference type="ARBA" id="ARBA00023014"/>
    </source>
</evidence>
<keyword evidence="2" id="KW-0004">4Fe-4S</keyword>
<keyword evidence="5" id="KW-0862">Zinc</keyword>
<dbReference type="GO" id="GO:0046872">
    <property type="term" value="F:metal ion binding"/>
    <property type="evidence" value="ECO:0007669"/>
    <property type="project" value="UniProtKB-KW"/>
</dbReference>
<dbReference type="InterPro" id="IPR038521">
    <property type="entry name" value="ThiC/Bza_core_dom"/>
</dbReference>
<evidence type="ECO:0000313" key="11">
    <source>
        <dbReference type="EMBL" id="HGQ64995.1"/>
    </source>
</evidence>
<comment type="cofactor">
    <cofactor evidence="1">
        <name>[4Fe-4S] cluster</name>
        <dbReference type="ChEBI" id="CHEBI:49883"/>
    </cofactor>
</comment>
<evidence type="ECO:0000256" key="6">
    <source>
        <dbReference type="ARBA" id="ARBA00023004"/>
    </source>
</evidence>
<accession>A0A7C4JKW0</accession>
<protein>
    <recommendedName>
        <fullName evidence="9">Phosphomethylpyrimidine synthase</fullName>
        <ecNumber evidence="9">4.1.99.17</ecNumber>
    </recommendedName>
</protein>
<evidence type="ECO:0000256" key="5">
    <source>
        <dbReference type="ARBA" id="ARBA00022833"/>
    </source>
</evidence>
<keyword evidence="8" id="KW-0456">Lyase</keyword>
<evidence type="ECO:0000313" key="10">
    <source>
        <dbReference type="EMBL" id="HGQ36114.1"/>
    </source>
</evidence>
<proteinExistence type="predicted"/>
<dbReference type="GO" id="GO:0009228">
    <property type="term" value="P:thiamine biosynthetic process"/>
    <property type="evidence" value="ECO:0007669"/>
    <property type="project" value="UniProtKB-UniRule"/>
</dbReference>
<dbReference type="AlphaFoldDB" id="A0A7C4JKW0"/>